<feature type="compositionally biased region" description="Basic and acidic residues" evidence="8">
    <location>
        <begin position="820"/>
        <end position="837"/>
    </location>
</feature>
<feature type="compositionally biased region" description="Basic and acidic residues" evidence="8">
    <location>
        <begin position="990"/>
        <end position="1018"/>
    </location>
</feature>
<feature type="region of interest" description="Disordered" evidence="8">
    <location>
        <begin position="567"/>
        <end position="605"/>
    </location>
</feature>
<dbReference type="OrthoDB" id="6123at2759"/>
<feature type="compositionally biased region" description="Low complexity" evidence="8">
    <location>
        <begin position="199"/>
        <end position="210"/>
    </location>
</feature>
<feature type="compositionally biased region" description="Low complexity" evidence="8">
    <location>
        <begin position="1220"/>
        <end position="1232"/>
    </location>
</feature>
<feature type="region of interest" description="Disordered" evidence="8">
    <location>
        <begin position="1303"/>
        <end position="1330"/>
    </location>
</feature>
<dbReference type="PANTHER" id="PTHR13142:SF1">
    <property type="entry name" value="INNER CENTROMERE PROTEIN"/>
    <property type="match status" value="1"/>
</dbReference>
<feature type="compositionally biased region" description="Basic and acidic residues" evidence="8">
    <location>
        <begin position="957"/>
        <end position="983"/>
    </location>
</feature>
<feature type="compositionally biased region" description="Basic and acidic residues" evidence="8">
    <location>
        <begin position="706"/>
        <end position="760"/>
    </location>
</feature>
<dbReference type="Gene3D" id="6.10.250.2990">
    <property type="match status" value="1"/>
</dbReference>
<feature type="compositionally biased region" description="Basic and acidic residues" evidence="8">
    <location>
        <begin position="387"/>
        <end position="400"/>
    </location>
</feature>
<feature type="region of interest" description="Disordered" evidence="8">
    <location>
        <begin position="678"/>
        <end position="1139"/>
    </location>
</feature>
<keyword evidence="7" id="KW-0539">Nucleus</keyword>
<feature type="compositionally biased region" description="Polar residues" evidence="8">
    <location>
        <begin position="239"/>
        <end position="250"/>
    </location>
</feature>
<keyword evidence="5" id="KW-0159">Chromosome partition</keyword>
<organism evidence="10 11">
    <name type="scientific">Lophium mytilinum</name>
    <dbReference type="NCBI Taxonomy" id="390894"/>
    <lineage>
        <taxon>Eukaryota</taxon>
        <taxon>Fungi</taxon>
        <taxon>Dikarya</taxon>
        <taxon>Ascomycota</taxon>
        <taxon>Pezizomycotina</taxon>
        <taxon>Dothideomycetes</taxon>
        <taxon>Pleosporomycetidae</taxon>
        <taxon>Mytilinidiales</taxon>
        <taxon>Mytilinidiaceae</taxon>
        <taxon>Lophium</taxon>
    </lineage>
</organism>
<feature type="compositionally biased region" description="Polar residues" evidence="8">
    <location>
        <begin position="1161"/>
        <end position="1182"/>
    </location>
</feature>
<feature type="compositionally biased region" description="Polar residues" evidence="8">
    <location>
        <begin position="619"/>
        <end position="630"/>
    </location>
</feature>
<feature type="compositionally biased region" description="Polar residues" evidence="8">
    <location>
        <begin position="1031"/>
        <end position="1044"/>
    </location>
</feature>
<dbReference type="PANTHER" id="PTHR13142">
    <property type="entry name" value="INNER CENTROMERE PROTEIN"/>
    <property type="match status" value="1"/>
</dbReference>
<keyword evidence="6" id="KW-0206">Cytoskeleton</keyword>
<dbReference type="InterPro" id="IPR005635">
    <property type="entry name" value="Inner_centromere_prot_ARK-bd"/>
</dbReference>
<feature type="region of interest" description="Disordered" evidence="8">
    <location>
        <begin position="1161"/>
        <end position="1262"/>
    </location>
</feature>
<comment type="similarity">
    <text evidence="3">Belongs to the INCENP family.</text>
</comment>
<feature type="region of interest" description="Disordered" evidence="8">
    <location>
        <begin position="174"/>
        <end position="211"/>
    </location>
</feature>
<evidence type="ECO:0000313" key="11">
    <source>
        <dbReference type="Proteomes" id="UP000799750"/>
    </source>
</evidence>
<keyword evidence="4" id="KW-0963">Cytoplasm</keyword>
<dbReference type="GO" id="GO:0005634">
    <property type="term" value="C:nucleus"/>
    <property type="evidence" value="ECO:0007669"/>
    <property type="project" value="UniProtKB-SubCell"/>
</dbReference>
<gene>
    <name evidence="10" type="ORF">BU16DRAFT_619638</name>
</gene>
<feature type="compositionally biased region" description="Polar residues" evidence="8">
    <location>
        <begin position="175"/>
        <end position="198"/>
    </location>
</feature>
<feature type="compositionally biased region" description="Basic and acidic residues" evidence="8">
    <location>
        <begin position="902"/>
        <end position="947"/>
    </location>
</feature>
<feature type="region of interest" description="Disordered" evidence="8">
    <location>
        <begin position="619"/>
        <end position="647"/>
    </location>
</feature>
<keyword evidence="11" id="KW-1185">Reference proteome</keyword>
<feature type="compositionally biased region" description="Low complexity" evidence="8">
    <location>
        <begin position="587"/>
        <end position="602"/>
    </location>
</feature>
<evidence type="ECO:0000256" key="8">
    <source>
        <dbReference type="SAM" id="MobiDB-lite"/>
    </source>
</evidence>
<protein>
    <recommendedName>
        <fullName evidence="9">Inner centromere protein ARK-binding domain-containing protein</fullName>
    </recommendedName>
</protein>
<dbReference type="EMBL" id="MU004192">
    <property type="protein sequence ID" value="KAF2493299.1"/>
    <property type="molecule type" value="Genomic_DNA"/>
</dbReference>
<feature type="compositionally biased region" description="Polar residues" evidence="8">
    <location>
        <begin position="1061"/>
        <end position="1070"/>
    </location>
</feature>
<evidence type="ECO:0000256" key="1">
    <source>
        <dbReference type="ARBA" id="ARBA00004123"/>
    </source>
</evidence>
<feature type="compositionally biased region" description="Polar residues" evidence="8">
    <location>
        <begin position="450"/>
        <end position="462"/>
    </location>
</feature>
<evidence type="ECO:0000256" key="4">
    <source>
        <dbReference type="ARBA" id="ARBA00022490"/>
    </source>
</evidence>
<evidence type="ECO:0000256" key="7">
    <source>
        <dbReference type="ARBA" id="ARBA00023242"/>
    </source>
</evidence>
<feature type="compositionally biased region" description="Polar residues" evidence="8">
    <location>
        <begin position="1202"/>
        <end position="1212"/>
    </location>
</feature>
<feature type="compositionally biased region" description="Polar residues" evidence="8">
    <location>
        <begin position="875"/>
        <end position="886"/>
    </location>
</feature>
<feature type="domain" description="Inner centromere protein ARK-binding" evidence="9">
    <location>
        <begin position="1244"/>
        <end position="1296"/>
    </location>
</feature>
<reference evidence="10" key="1">
    <citation type="journal article" date="2020" name="Stud. Mycol.">
        <title>101 Dothideomycetes genomes: a test case for predicting lifestyles and emergence of pathogens.</title>
        <authorList>
            <person name="Haridas S."/>
            <person name="Albert R."/>
            <person name="Binder M."/>
            <person name="Bloem J."/>
            <person name="Labutti K."/>
            <person name="Salamov A."/>
            <person name="Andreopoulos B."/>
            <person name="Baker S."/>
            <person name="Barry K."/>
            <person name="Bills G."/>
            <person name="Bluhm B."/>
            <person name="Cannon C."/>
            <person name="Castanera R."/>
            <person name="Culley D."/>
            <person name="Daum C."/>
            <person name="Ezra D."/>
            <person name="Gonzalez J."/>
            <person name="Henrissat B."/>
            <person name="Kuo A."/>
            <person name="Liang C."/>
            <person name="Lipzen A."/>
            <person name="Lutzoni F."/>
            <person name="Magnuson J."/>
            <person name="Mondo S."/>
            <person name="Nolan M."/>
            <person name="Ohm R."/>
            <person name="Pangilinan J."/>
            <person name="Park H.-J."/>
            <person name="Ramirez L."/>
            <person name="Alfaro M."/>
            <person name="Sun H."/>
            <person name="Tritt A."/>
            <person name="Yoshinaga Y."/>
            <person name="Zwiers L.-H."/>
            <person name="Turgeon B."/>
            <person name="Goodwin S."/>
            <person name="Spatafora J."/>
            <person name="Crous P."/>
            <person name="Grigoriev I."/>
        </authorList>
    </citation>
    <scope>NUCLEOTIDE SEQUENCE</scope>
    <source>
        <strain evidence="10">CBS 269.34</strain>
    </source>
</reference>
<feature type="region of interest" description="Disordered" evidence="8">
    <location>
        <begin position="1336"/>
        <end position="1355"/>
    </location>
</feature>
<dbReference type="GO" id="GO:0007059">
    <property type="term" value="P:chromosome segregation"/>
    <property type="evidence" value="ECO:0007669"/>
    <property type="project" value="UniProtKB-KW"/>
</dbReference>
<dbReference type="Pfam" id="PF03941">
    <property type="entry name" value="INCENP_ARK-bind"/>
    <property type="match status" value="1"/>
</dbReference>
<dbReference type="GO" id="GO:0005819">
    <property type="term" value="C:spindle"/>
    <property type="evidence" value="ECO:0007669"/>
    <property type="project" value="UniProtKB-SubCell"/>
</dbReference>
<name>A0A6A6QMF8_9PEZI</name>
<dbReference type="Proteomes" id="UP000799750">
    <property type="component" value="Unassembled WGS sequence"/>
</dbReference>
<evidence type="ECO:0000256" key="2">
    <source>
        <dbReference type="ARBA" id="ARBA00004186"/>
    </source>
</evidence>
<comment type="subcellular location">
    <subcellularLocation>
        <location evidence="2">Cytoplasm</location>
        <location evidence="2">Cytoskeleton</location>
        <location evidence="2">Spindle</location>
    </subcellularLocation>
    <subcellularLocation>
        <location evidence="1">Nucleus</location>
    </subcellularLocation>
</comment>
<feature type="region of interest" description="Disordered" evidence="8">
    <location>
        <begin position="308"/>
        <end position="327"/>
    </location>
</feature>
<evidence type="ECO:0000256" key="3">
    <source>
        <dbReference type="ARBA" id="ARBA00010042"/>
    </source>
</evidence>
<feature type="compositionally biased region" description="Acidic residues" evidence="8">
    <location>
        <begin position="493"/>
        <end position="503"/>
    </location>
</feature>
<evidence type="ECO:0000256" key="5">
    <source>
        <dbReference type="ARBA" id="ARBA00022829"/>
    </source>
</evidence>
<feature type="region of interest" description="Disordered" evidence="8">
    <location>
        <begin position="338"/>
        <end position="400"/>
    </location>
</feature>
<evidence type="ECO:0000259" key="9">
    <source>
        <dbReference type="Pfam" id="PF03941"/>
    </source>
</evidence>
<evidence type="ECO:0000256" key="6">
    <source>
        <dbReference type="ARBA" id="ARBA00023212"/>
    </source>
</evidence>
<sequence>MAGIRSKVPSVGSAQWLLSERHQANQLVDLEVEEFGYSVRNELEWLNEHMADVFRHDGVNVADIFKTPGKLRGKTPRTARKKNPLEARQPLSDIFAPNVQSALSPAKKTQFYKNVAQFKVAEDQENQNPSPAPQSYVSAKPSPIRLIKTVDSGYHGVSEDEVVNDRAPLAAKSFDWSQPAAQSTQETEPETQDSTQIFTQQATQSTQPTQHDMHVFSDGERRTTDESFVSAHEVFENKNAPSQDSSNTGNWKAVDDDLNVMPDQSMMIDEPDANNRAIDDQYSASVETASNSKWSSVLNGTEDNQSQMDLDEVRSPSDGSSPVKPLVRKSSLTFASLPAREPLVTKKSMGNRTSRTSHVEPTKSRGSQMGRFTGGKSLGGSQYVPPVEDHDNHDDHDDHNEDVMDVDVIQRPDLPRFQSETTKIHNKTSTQRLHDRINMLGQSKERDSSKSASQTNPSSQPAYPQLPSEETEKPKAVVPHAPETTTATRDIDMGDATDDDEDWIAPILPVKEPARKSKSQLFKEKLAPILPVSEIDQEARPQLFKSHSADVVEQRYGEVKRKSGLTYDDIKSPTKSPHKVFGMFGHNKSASASSISSPNKPSAGNALGLEKAITVSNPVDLSTVLETNTPPGSPTGKKFPDGPVSASKSKLYAAIRAAKEKFIGSSAASAQAKLDALNQSPQRQLAPKASFESIFSPKKRTQPGQLDDRPVSRDSKDEGRRTRSSTEREEKRKEQETREAMDKQRADESLEKIREKERQKAATQFQKAKATAKEPQPALPRPGTAGKVDGTAAEDERPTSSHRMPPPAAPKSNLPTGGQKLREPKRLLKAASKDTLPKAKPPVIRVNLTGSRFGQPAAQAAQAQPKQPEIANKASAETLNRSASSSHPPPRMNRALMAAANKKKEEERKAAEKEQKRRELEQKRAQKAEDEKIEKERKAAEQRELVFKKARAAQKAAADEKERAEKELTEQKAARLADQERTKATLKAIAEAKQKHQERLERQERQQAERQQAERQQAERQQAARPASRPGPNNLTNALQQEKAQAQPHPRADLGAAKSVSRMQTIQDQSRPVPPINPAKPPKRIFRPEDDEPVQRPAIQRAGPSYQQQDGKRRKTVDEEDEYEQQMPSVKAPPIRHSNMRKDAANRFPSGYMQAPQQTSTMLKTATGHAYSQQQMKSSQTGEMARFANGKIPFAEAPNPPANTNHYGQNYKTPVRGMLAPAPSTTKSSPSSFNPGNEIELPDCFTDSEDDDDDNGFVRPDWANTPQLQELLKAQQLIDPETIFGPIQPLNMEKIFKDHPERHEKFRKRTSSARWTNDEITTSEKKRDREARERLFRDGHWTYHPSPAPTLNKRN</sequence>
<evidence type="ECO:0000313" key="10">
    <source>
        <dbReference type="EMBL" id="KAF2493299.1"/>
    </source>
</evidence>
<feature type="compositionally biased region" description="Low complexity" evidence="8">
    <location>
        <begin position="855"/>
        <end position="868"/>
    </location>
</feature>
<feature type="region of interest" description="Disordered" evidence="8">
    <location>
        <begin position="235"/>
        <end position="255"/>
    </location>
</feature>
<accession>A0A6A6QMF8</accession>
<feature type="compositionally biased region" description="Basic and acidic residues" evidence="8">
    <location>
        <begin position="432"/>
        <end position="449"/>
    </location>
</feature>
<feature type="compositionally biased region" description="Acidic residues" evidence="8">
    <location>
        <begin position="1246"/>
        <end position="1255"/>
    </location>
</feature>
<feature type="region of interest" description="Disordered" evidence="8">
    <location>
        <begin position="412"/>
        <end position="503"/>
    </location>
</feature>
<proteinExistence type="inferred from homology"/>